<name>A0A2P2P930_RHIMU</name>
<evidence type="ECO:0000256" key="1">
    <source>
        <dbReference type="SAM" id="Phobius"/>
    </source>
</evidence>
<dbReference type="InterPro" id="IPR044696">
    <property type="entry name" value="WIP1/2/3"/>
</dbReference>
<evidence type="ECO:0000313" key="2">
    <source>
        <dbReference type="EMBL" id="MBX51197.1"/>
    </source>
</evidence>
<sequence>MAEILKKQAELEKYSEEILGTADVLKMQWRVFKVGSCFLVQLMLLILVFWLLMMQLAPRSGVIVPT</sequence>
<keyword evidence="1" id="KW-1133">Transmembrane helix</keyword>
<dbReference type="PANTHER" id="PTHR34562">
    <property type="entry name" value="WPP DOMAIN-INTERACTING PROTEIN 2"/>
    <property type="match status" value="1"/>
</dbReference>
<reference evidence="2" key="1">
    <citation type="submission" date="2018-02" db="EMBL/GenBank/DDBJ databases">
        <title>Rhizophora mucronata_Transcriptome.</title>
        <authorList>
            <person name="Meera S.P."/>
            <person name="Sreeshan A."/>
            <person name="Augustine A."/>
        </authorList>
    </citation>
    <scope>NUCLEOTIDE SEQUENCE</scope>
    <source>
        <tissue evidence="2">Leaf</tissue>
    </source>
</reference>
<dbReference type="EMBL" id="GGEC01070713">
    <property type="protein sequence ID" value="MBX51197.1"/>
    <property type="molecule type" value="Transcribed_RNA"/>
</dbReference>
<dbReference type="AlphaFoldDB" id="A0A2P2P930"/>
<dbReference type="PANTHER" id="PTHR34562:SF8">
    <property type="entry name" value="WPP DOMAIN-INTERACTING PROTEIN 1"/>
    <property type="match status" value="1"/>
</dbReference>
<accession>A0A2P2P930</accession>
<feature type="transmembrane region" description="Helical" evidence="1">
    <location>
        <begin position="31"/>
        <end position="52"/>
    </location>
</feature>
<keyword evidence="1" id="KW-0812">Transmembrane</keyword>
<keyword evidence="1" id="KW-0472">Membrane</keyword>
<organism evidence="2">
    <name type="scientific">Rhizophora mucronata</name>
    <name type="common">Asiatic mangrove</name>
    <dbReference type="NCBI Taxonomy" id="61149"/>
    <lineage>
        <taxon>Eukaryota</taxon>
        <taxon>Viridiplantae</taxon>
        <taxon>Streptophyta</taxon>
        <taxon>Embryophyta</taxon>
        <taxon>Tracheophyta</taxon>
        <taxon>Spermatophyta</taxon>
        <taxon>Magnoliopsida</taxon>
        <taxon>eudicotyledons</taxon>
        <taxon>Gunneridae</taxon>
        <taxon>Pentapetalae</taxon>
        <taxon>rosids</taxon>
        <taxon>fabids</taxon>
        <taxon>Malpighiales</taxon>
        <taxon>Rhizophoraceae</taxon>
        <taxon>Rhizophora</taxon>
    </lineage>
</organism>
<protein>
    <submittedName>
        <fullName evidence="2">Uncharacterized protein</fullName>
    </submittedName>
</protein>
<proteinExistence type="predicted"/>